<dbReference type="InterPro" id="IPR036291">
    <property type="entry name" value="NAD(P)-bd_dom_sf"/>
</dbReference>
<dbReference type="InterPro" id="IPR000683">
    <property type="entry name" value="Gfo/Idh/MocA-like_OxRdtase_N"/>
</dbReference>
<dbReference type="Pfam" id="PF01408">
    <property type="entry name" value="GFO_IDH_MocA"/>
    <property type="match status" value="1"/>
</dbReference>
<protein>
    <submittedName>
        <fullName evidence="2">Oxidoreductase</fullName>
    </submittedName>
</protein>
<dbReference type="Gene3D" id="3.30.360.10">
    <property type="entry name" value="Dihydrodipicolinate Reductase, domain 2"/>
    <property type="match status" value="1"/>
</dbReference>
<dbReference type="GO" id="GO:0006740">
    <property type="term" value="P:NADPH regeneration"/>
    <property type="evidence" value="ECO:0007669"/>
    <property type="project" value="TreeGrafter"/>
</dbReference>
<dbReference type="PANTHER" id="PTHR42840">
    <property type="entry name" value="NAD(P)-BINDING ROSSMANN-FOLD SUPERFAMILY PROTEIN-RELATED"/>
    <property type="match status" value="1"/>
</dbReference>
<dbReference type="PANTHER" id="PTHR42840:SF5">
    <property type="entry name" value="NAD(P)-BINDING ROSSMANN-FOLD SUPERFAMILY PROTEIN"/>
    <property type="match status" value="1"/>
</dbReference>
<name>A0AAX4PB60_9CHLO</name>
<dbReference type="GO" id="GO:0016491">
    <property type="term" value="F:oxidoreductase activity"/>
    <property type="evidence" value="ECO:0007669"/>
    <property type="project" value="TreeGrafter"/>
</dbReference>
<dbReference type="AlphaFoldDB" id="A0AAX4PB60"/>
<dbReference type="SUPFAM" id="SSF55347">
    <property type="entry name" value="Glyceraldehyde-3-phosphate dehydrogenase-like, C-terminal domain"/>
    <property type="match status" value="1"/>
</dbReference>
<dbReference type="Gene3D" id="3.40.50.720">
    <property type="entry name" value="NAD(P)-binding Rossmann-like Domain"/>
    <property type="match status" value="1"/>
</dbReference>
<dbReference type="EMBL" id="CP151507">
    <property type="protein sequence ID" value="WZN63246.1"/>
    <property type="molecule type" value="Genomic_DNA"/>
</dbReference>
<proteinExistence type="predicted"/>
<keyword evidence="3" id="KW-1185">Reference proteome</keyword>
<organism evidence="2 3">
    <name type="scientific">Chloropicon roscoffensis</name>
    <dbReference type="NCBI Taxonomy" id="1461544"/>
    <lineage>
        <taxon>Eukaryota</taxon>
        <taxon>Viridiplantae</taxon>
        <taxon>Chlorophyta</taxon>
        <taxon>Chloropicophyceae</taxon>
        <taxon>Chloropicales</taxon>
        <taxon>Chloropicaceae</taxon>
        <taxon>Chloropicon</taxon>
    </lineage>
</organism>
<dbReference type="SUPFAM" id="SSF51735">
    <property type="entry name" value="NAD(P)-binding Rossmann-fold domains"/>
    <property type="match status" value="1"/>
</dbReference>
<accession>A0AAX4PB60</accession>
<evidence type="ECO:0000259" key="1">
    <source>
        <dbReference type="Pfam" id="PF01408"/>
    </source>
</evidence>
<feature type="domain" description="Gfo/Idh/MocA-like oxidoreductase N-terminal" evidence="1">
    <location>
        <begin position="85"/>
        <end position="201"/>
    </location>
</feature>
<dbReference type="GO" id="GO:0005737">
    <property type="term" value="C:cytoplasm"/>
    <property type="evidence" value="ECO:0007669"/>
    <property type="project" value="TreeGrafter"/>
</dbReference>
<dbReference type="Proteomes" id="UP001472866">
    <property type="component" value="Chromosome 07"/>
</dbReference>
<evidence type="ECO:0000313" key="3">
    <source>
        <dbReference type="Proteomes" id="UP001472866"/>
    </source>
</evidence>
<sequence length="445" mass="48887">MADWLGGQCSVVRRAAAIVRSSSRVTRGRTASPIKFNTRARRWDVSRTAKGGGRGVVRARQRKNRRMAATKGSQEGTQEGISTPMRCAILGGGTFAQNTYVPILEGDLWKFSKIAVDAVWSRSEETAKTLSLSMWHNKAEVHFGDADLDAIIGSDSIEAVFIVLPPRPALEITLRCLRAGKHVLGEKPVGTNVEEIEAAIREHVGMGQWRPIWGIAENYRFEETYEFVSKIVAGLGGVITLSLNASCALSDSSPYWHTPWRHSTVELPEVDGIGIGYLFEGPVHFMAAIRKILGQEACSGARVTASATLMQQNRELKQHDTISGFLRFDTDAGSSCACAVNICYAAYKPRVQFVITCRRGNIVIERVPGKYVISGDGVEPLMHEIPFNGVDREISYFIDAVRKHKGREAPVEDLEGECSAREALLDVQHLLALFRSASTSQVVTL</sequence>
<evidence type="ECO:0000313" key="2">
    <source>
        <dbReference type="EMBL" id="WZN63246.1"/>
    </source>
</evidence>
<gene>
    <name evidence="2" type="ORF">HKI87_07g47940</name>
</gene>
<dbReference type="GO" id="GO:0000166">
    <property type="term" value="F:nucleotide binding"/>
    <property type="evidence" value="ECO:0007669"/>
    <property type="project" value="InterPro"/>
</dbReference>
<reference evidence="2 3" key="1">
    <citation type="submission" date="2024-03" db="EMBL/GenBank/DDBJ databases">
        <title>Complete genome sequence of the green alga Chloropicon roscoffensis RCC1871.</title>
        <authorList>
            <person name="Lemieux C."/>
            <person name="Pombert J.-F."/>
            <person name="Otis C."/>
            <person name="Turmel M."/>
        </authorList>
    </citation>
    <scope>NUCLEOTIDE SEQUENCE [LARGE SCALE GENOMIC DNA]</scope>
    <source>
        <strain evidence="2 3">RCC1871</strain>
    </source>
</reference>